<dbReference type="Proteomes" id="UP000324222">
    <property type="component" value="Unassembled WGS sequence"/>
</dbReference>
<name>A0A5B7DZU1_PORTR</name>
<comment type="caution">
    <text evidence="2">The sequence shown here is derived from an EMBL/GenBank/DDBJ whole genome shotgun (WGS) entry which is preliminary data.</text>
</comment>
<organism evidence="2 3">
    <name type="scientific">Portunus trituberculatus</name>
    <name type="common">Swimming crab</name>
    <name type="synonym">Neptunus trituberculatus</name>
    <dbReference type="NCBI Taxonomy" id="210409"/>
    <lineage>
        <taxon>Eukaryota</taxon>
        <taxon>Metazoa</taxon>
        <taxon>Ecdysozoa</taxon>
        <taxon>Arthropoda</taxon>
        <taxon>Crustacea</taxon>
        <taxon>Multicrustacea</taxon>
        <taxon>Malacostraca</taxon>
        <taxon>Eumalacostraca</taxon>
        <taxon>Eucarida</taxon>
        <taxon>Decapoda</taxon>
        <taxon>Pleocyemata</taxon>
        <taxon>Brachyura</taxon>
        <taxon>Eubrachyura</taxon>
        <taxon>Portunoidea</taxon>
        <taxon>Portunidae</taxon>
        <taxon>Portuninae</taxon>
        <taxon>Portunus</taxon>
    </lineage>
</organism>
<protein>
    <submittedName>
        <fullName evidence="2">Uncharacterized protein</fullName>
    </submittedName>
</protein>
<sequence>MMGVRLDETACDSLCLRRSHHTRCHYHHRQVAPLTLLLLLHQPPCSKQRSLQLSSSTNRTRATERRGTSKGRSRRPGGRPMTPIVSSGGIIGCGPLRHLIPHIWFPLAQVPRLWAAYHGGSHVSRGLYYYRGQWRHVEQKVLGVRHASTGFWRGPGGSYGLSAGVAVRAVTHDKGGAAVHIGFYHHRTAARATAYLDWIPAHPGRVALLTVTSRNVSRHSRALEVGPYGRPAAVAVASVR</sequence>
<evidence type="ECO:0000256" key="1">
    <source>
        <dbReference type="SAM" id="MobiDB-lite"/>
    </source>
</evidence>
<reference evidence="2 3" key="1">
    <citation type="submission" date="2019-05" db="EMBL/GenBank/DDBJ databases">
        <title>Another draft genome of Portunus trituberculatus and its Hox gene families provides insights of decapod evolution.</title>
        <authorList>
            <person name="Jeong J.-H."/>
            <person name="Song I."/>
            <person name="Kim S."/>
            <person name="Choi T."/>
            <person name="Kim D."/>
            <person name="Ryu S."/>
            <person name="Kim W."/>
        </authorList>
    </citation>
    <scope>NUCLEOTIDE SEQUENCE [LARGE SCALE GENOMIC DNA]</scope>
    <source>
        <tissue evidence="2">Muscle</tissue>
    </source>
</reference>
<feature type="compositionally biased region" description="Polar residues" evidence="1">
    <location>
        <begin position="49"/>
        <end position="60"/>
    </location>
</feature>
<evidence type="ECO:0000313" key="3">
    <source>
        <dbReference type="Proteomes" id="UP000324222"/>
    </source>
</evidence>
<dbReference type="AlphaFoldDB" id="A0A5B7DZU1"/>
<evidence type="ECO:0000313" key="2">
    <source>
        <dbReference type="EMBL" id="MPC26463.1"/>
    </source>
</evidence>
<feature type="region of interest" description="Disordered" evidence="1">
    <location>
        <begin position="49"/>
        <end position="86"/>
    </location>
</feature>
<accession>A0A5B7DZU1</accession>
<feature type="compositionally biased region" description="Basic residues" evidence="1">
    <location>
        <begin position="68"/>
        <end position="77"/>
    </location>
</feature>
<dbReference type="EMBL" id="VSRR010001600">
    <property type="protein sequence ID" value="MPC26463.1"/>
    <property type="molecule type" value="Genomic_DNA"/>
</dbReference>
<gene>
    <name evidence="2" type="ORF">E2C01_019602</name>
</gene>
<proteinExistence type="predicted"/>
<keyword evidence="3" id="KW-1185">Reference proteome</keyword>